<dbReference type="PANTHER" id="PTHR33164">
    <property type="entry name" value="TRANSCRIPTIONAL REGULATOR, MARR FAMILY"/>
    <property type="match status" value="1"/>
</dbReference>
<sequence>MTQALDLEAYVGHLIRRAEQKHTALWSAQVSREVTSQQFAVLNALAASPGIDQRTLAAATSLDRSTVNIILRRLTDHAYVSQNRDPEDRRRTVLRLTAEGIRLIETLIPRAQSVNSELLQVLPAGDREAALRILRRLAGA</sequence>
<feature type="domain" description="HTH marR-type" evidence="1">
    <location>
        <begin position="1"/>
        <end position="139"/>
    </location>
</feature>
<evidence type="ECO:0000313" key="2">
    <source>
        <dbReference type="EMBL" id="MBM7054319.1"/>
    </source>
</evidence>
<dbReference type="PANTHER" id="PTHR33164:SF95">
    <property type="entry name" value="TRANSCRIPTIONAL REGULATOR"/>
    <property type="match status" value="1"/>
</dbReference>
<name>A0ABS2HTE7_9ACTN</name>
<dbReference type="SMART" id="SM00347">
    <property type="entry name" value="HTH_MARR"/>
    <property type="match status" value="1"/>
</dbReference>
<organism evidence="2 3">
    <name type="scientific">Streptomyces durocortorensis</name>
    <dbReference type="NCBI Taxonomy" id="2811104"/>
    <lineage>
        <taxon>Bacteria</taxon>
        <taxon>Bacillati</taxon>
        <taxon>Actinomycetota</taxon>
        <taxon>Actinomycetes</taxon>
        <taxon>Kitasatosporales</taxon>
        <taxon>Streptomycetaceae</taxon>
        <taxon>Streptomyces</taxon>
    </lineage>
</organism>
<dbReference type="PROSITE" id="PS50995">
    <property type="entry name" value="HTH_MARR_2"/>
    <property type="match status" value="1"/>
</dbReference>
<keyword evidence="3" id="KW-1185">Reference proteome</keyword>
<dbReference type="InterPro" id="IPR000835">
    <property type="entry name" value="HTH_MarR-typ"/>
</dbReference>
<dbReference type="RefSeq" id="WP_205082488.1">
    <property type="nucleotide sequence ID" value="NZ_JAFEUF010000038.1"/>
</dbReference>
<evidence type="ECO:0000313" key="3">
    <source>
        <dbReference type="Proteomes" id="UP000712045"/>
    </source>
</evidence>
<gene>
    <name evidence="2" type="ORF">JS521_10695</name>
</gene>
<dbReference type="EMBL" id="JAFEUF010000038">
    <property type="protein sequence ID" value="MBM7054319.1"/>
    <property type="molecule type" value="Genomic_DNA"/>
</dbReference>
<accession>A0ABS2HTE7</accession>
<dbReference type="Pfam" id="PF12802">
    <property type="entry name" value="MarR_2"/>
    <property type="match status" value="1"/>
</dbReference>
<dbReference type="InterPro" id="IPR036388">
    <property type="entry name" value="WH-like_DNA-bd_sf"/>
</dbReference>
<dbReference type="Gene3D" id="1.10.10.10">
    <property type="entry name" value="Winged helix-like DNA-binding domain superfamily/Winged helix DNA-binding domain"/>
    <property type="match status" value="1"/>
</dbReference>
<evidence type="ECO:0000259" key="1">
    <source>
        <dbReference type="PROSITE" id="PS50995"/>
    </source>
</evidence>
<protein>
    <submittedName>
        <fullName evidence="2">Winged helix-turn-helix transcriptional regulator</fullName>
    </submittedName>
</protein>
<comment type="caution">
    <text evidence="2">The sequence shown here is derived from an EMBL/GenBank/DDBJ whole genome shotgun (WGS) entry which is preliminary data.</text>
</comment>
<dbReference type="SUPFAM" id="SSF46785">
    <property type="entry name" value="Winged helix' DNA-binding domain"/>
    <property type="match status" value="1"/>
</dbReference>
<dbReference type="PRINTS" id="PR00598">
    <property type="entry name" value="HTHMARR"/>
</dbReference>
<dbReference type="Proteomes" id="UP000712045">
    <property type="component" value="Unassembled WGS sequence"/>
</dbReference>
<dbReference type="InterPro" id="IPR039422">
    <property type="entry name" value="MarR/SlyA-like"/>
</dbReference>
<dbReference type="InterPro" id="IPR036390">
    <property type="entry name" value="WH_DNA-bd_sf"/>
</dbReference>
<proteinExistence type="predicted"/>
<reference evidence="2 3" key="1">
    <citation type="submission" date="2021-02" db="EMBL/GenBank/DDBJ databases">
        <title>Genome Streptomyces sp. RHZ10.</title>
        <authorList>
            <person name="Besaury L."/>
        </authorList>
    </citation>
    <scope>NUCLEOTIDE SEQUENCE [LARGE SCALE GENOMIC DNA]</scope>
    <source>
        <strain evidence="2 3">RHZ10</strain>
    </source>
</reference>